<evidence type="ECO:0000313" key="2">
    <source>
        <dbReference type="Proteomes" id="UP000639772"/>
    </source>
</evidence>
<evidence type="ECO:0000313" key="1">
    <source>
        <dbReference type="EMBL" id="KAG0460279.1"/>
    </source>
</evidence>
<name>A0A835PV33_VANPL</name>
<dbReference type="AlphaFoldDB" id="A0A835PV33"/>
<reference evidence="1 2" key="1">
    <citation type="journal article" date="2020" name="Nat. Food">
        <title>A phased Vanilla planifolia genome enables genetic improvement of flavour and production.</title>
        <authorList>
            <person name="Hasing T."/>
            <person name="Tang H."/>
            <person name="Brym M."/>
            <person name="Khazi F."/>
            <person name="Huang T."/>
            <person name="Chambers A.H."/>
        </authorList>
    </citation>
    <scope>NUCLEOTIDE SEQUENCE [LARGE SCALE GENOMIC DNA]</scope>
    <source>
        <tissue evidence="1">Leaf</tissue>
    </source>
</reference>
<organism evidence="1 2">
    <name type="scientific">Vanilla planifolia</name>
    <name type="common">Vanilla</name>
    <dbReference type="NCBI Taxonomy" id="51239"/>
    <lineage>
        <taxon>Eukaryota</taxon>
        <taxon>Viridiplantae</taxon>
        <taxon>Streptophyta</taxon>
        <taxon>Embryophyta</taxon>
        <taxon>Tracheophyta</taxon>
        <taxon>Spermatophyta</taxon>
        <taxon>Magnoliopsida</taxon>
        <taxon>Liliopsida</taxon>
        <taxon>Asparagales</taxon>
        <taxon>Orchidaceae</taxon>
        <taxon>Vanilloideae</taxon>
        <taxon>Vanilleae</taxon>
        <taxon>Vanilla</taxon>
    </lineage>
</organism>
<comment type="caution">
    <text evidence="1">The sequence shown here is derived from an EMBL/GenBank/DDBJ whole genome shotgun (WGS) entry which is preliminary data.</text>
</comment>
<accession>A0A835PV33</accession>
<dbReference type="EMBL" id="JADCNM010000012">
    <property type="protein sequence ID" value="KAG0460279.1"/>
    <property type="molecule type" value="Genomic_DNA"/>
</dbReference>
<dbReference type="Proteomes" id="UP000639772">
    <property type="component" value="Chromosome 12"/>
</dbReference>
<protein>
    <submittedName>
        <fullName evidence="1">Uncharacterized protein</fullName>
    </submittedName>
</protein>
<sequence>MREQKGERQQSVRWHKGHPLVASVCRSKKEGWGHFGVFSGSIGQTSLQLKQQQIEREREKEPKVYSLEFIYVSLAQTIMTVEPLMHLLELFLHRLPVFP</sequence>
<proteinExistence type="predicted"/>
<gene>
    <name evidence="1" type="ORF">HPP92_023407</name>
</gene>